<comment type="similarity">
    <text evidence="2">Belongs to the methyl-accepting chemotaxis (MCP) protein family.</text>
</comment>
<protein>
    <submittedName>
        <fullName evidence="6">Methyl-accepting chemotaxis protein</fullName>
    </submittedName>
</protein>
<accession>A0ABV7BQF6</accession>
<sequence length="755" mass="79384">MLALLLLLGLVVVIWQETSGILDEQQVSARVQTSMDRMEHGADQLREVAMLERDLLLTHEEAGQAPAWAAIEAAIREGVSAVRASLTGLDAPVMAAAVDRLGQAAEVYRAALERVAQQRLLIIQARDKELFPLSSDYDALFEAVSASFGFDLPADQQDDARHRLLTVHGAVNDVRIGVQRLLATGDEAQLRRVRRGIAQARVHSRGLVSLEAPGRLREDVNRLAERAQAIGAAAAKILDAGEEVTKARREQVATAREALQQAVEALGTAGLNLATTQREKVMQRAELVRSGALWSGGAIGLVLLLSSLAMARGIGAPMRRLSAVMARIAAGEAGVTVPDRGRRDEIGQMAEALEGLRATVNRAFAQGQMIEQLPSAVMSADPRDGFRITYMNAESQRLMGSLRQLLPCAPEEMVGQSIDIFHKHPQKQLALLADPSRLPHSARINLGKEVLELRVSAIRDAAGAYSGAMLTWTLATEQVRLADTFENEVGAVVTAVAQSAERLQQSAIALSGTAATSGEEAAAVAAAGSRAQGDVQAVAAAAEQMASSVSEISRQVGEAAQVAGRAVEEARATDATVQGLSEAATRIGDVVRLIGDIAGQTNLLALNATIEAARAGEAGKGFAVVASEVKSLAGQTAKATEEIAAQISQMQTATTQAVTAIRGIGSTVERTSEIATAIAAAVEQQGAATQEIARSAGQVAEATQTVARRIEGVRGAAQATGTAATAMRDDSGTLADQATQLREKTDSFLRAVRAM</sequence>
<dbReference type="PANTHER" id="PTHR32089">
    <property type="entry name" value="METHYL-ACCEPTING CHEMOTAXIS PROTEIN MCPB"/>
    <property type="match status" value="1"/>
</dbReference>
<reference evidence="7" key="1">
    <citation type="journal article" date="2019" name="Int. J. Syst. Evol. Microbiol.">
        <title>The Global Catalogue of Microorganisms (GCM) 10K type strain sequencing project: providing services to taxonomists for standard genome sequencing and annotation.</title>
        <authorList>
            <consortium name="The Broad Institute Genomics Platform"/>
            <consortium name="The Broad Institute Genome Sequencing Center for Infectious Disease"/>
            <person name="Wu L."/>
            <person name="Ma J."/>
        </authorList>
    </citation>
    <scope>NUCLEOTIDE SEQUENCE [LARGE SCALE GENOMIC DNA]</scope>
    <source>
        <strain evidence="7">CGMCC 1.16855</strain>
    </source>
</reference>
<dbReference type="SMART" id="SM00304">
    <property type="entry name" value="HAMP"/>
    <property type="match status" value="1"/>
</dbReference>
<dbReference type="Proteomes" id="UP001595420">
    <property type="component" value="Unassembled WGS sequence"/>
</dbReference>
<dbReference type="InterPro" id="IPR004089">
    <property type="entry name" value="MCPsignal_dom"/>
</dbReference>
<dbReference type="PROSITE" id="PS50885">
    <property type="entry name" value="HAMP"/>
    <property type="match status" value="1"/>
</dbReference>
<evidence type="ECO:0000313" key="7">
    <source>
        <dbReference type="Proteomes" id="UP001595420"/>
    </source>
</evidence>
<dbReference type="PROSITE" id="PS50111">
    <property type="entry name" value="CHEMOTAXIS_TRANSDUC_2"/>
    <property type="match status" value="1"/>
</dbReference>
<dbReference type="Pfam" id="PF00672">
    <property type="entry name" value="HAMP"/>
    <property type="match status" value="1"/>
</dbReference>
<keyword evidence="1 3" id="KW-0807">Transducer</keyword>
<comment type="caution">
    <text evidence="6">The sequence shown here is derived from an EMBL/GenBank/DDBJ whole genome shotgun (WGS) entry which is preliminary data.</text>
</comment>
<keyword evidence="7" id="KW-1185">Reference proteome</keyword>
<dbReference type="Pfam" id="PF00015">
    <property type="entry name" value="MCPsignal"/>
    <property type="match status" value="1"/>
</dbReference>
<evidence type="ECO:0000259" key="4">
    <source>
        <dbReference type="PROSITE" id="PS50111"/>
    </source>
</evidence>
<dbReference type="RefSeq" id="WP_343215150.1">
    <property type="nucleotide sequence ID" value="NZ_JAFNJS010000001.1"/>
</dbReference>
<organism evidence="6 7">
    <name type="scientific">Falsiroseomonas tokyonensis</name>
    <dbReference type="NCBI Taxonomy" id="430521"/>
    <lineage>
        <taxon>Bacteria</taxon>
        <taxon>Pseudomonadati</taxon>
        <taxon>Pseudomonadota</taxon>
        <taxon>Alphaproteobacteria</taxon>
        <taxon>Acetobacterales</taxon>
        <taxon>Roseomonadaceae</taxon>
        <taxon>Falsiroseomonas</taxon>
    </lineage>
</organism>
<dbReference type="EMBL" id="JBHRSB010000001">
    <property type="protein sequence ID" value="MFC2999121.1"/>
    <property type="molecule type" value="Genomic_DNA"/>
</dbReference>
<name>A0ABV7BQF6_9PROT</name>
<feature type="domain" description="HAMP" evidence="5">
    <location>
        <begin position="312"/>
        <end position="365"/>
    </location>
</feature>
<proteinExistence type="inferred from homology"/>
<feature type="domain" description="Methyl-accepting transducer" evidence="4">
    <location>
        <begin position="492"/>
        <end position="721"/>
    </location>
</feature>
<dbReference type="SMART" id="SM00283">
    <property type="entry name" value="MA"/>
    <property type="match status" value="1"/>
</dbReference>
<dbReference type="Gene3D" id="6.10.340.10">
    <property type="match status" value="1"/>
</dbReference>
<evidence type="ECO:0000256" key="1">
    <source>
        <dbReference type="ARBA" id="ARBA00023224"/>
    </source>
</evidence>
<evidence type="ECO:0000256" key="3">
    <source>
        <dbReference type="PROSITE-ProRule" id="PRU00284"/>
    </source>
</evidence>
<dbReference type="Gene3D" id="1.10.287.950">
    <property type="entry name" value="Methyl-accepting chemotaxis protein"/>
    <property type="match status" value="1"/>
</dbReference>
<dbReference type="Gene3D" id="3.30.450.20">
    <property type="entry name" value="PAS domain"/>
    <property type="match status" value="1"/>
</dbReference>
<dbReference type="PANTHER" id="PTHR32089:SF112">
    <property type="entry name" value="LYSOZYME-LIKE PROTEIN-RELATED"/>
    <property type="match status" value="1"/>
</dbReference>
<evidence type="ECO:0000256" key="2">
    <source>
        <dbReference type="ARBA" id="ARBA00029447"/>
    </source>
</evidence>
<evidence type="ECO:0000259" key="5">
    <source>
        <dbReference type="PROSITE" id="PS50885"/>
    </source>
</evidence>
<dbReference type="InterPro" id="IPR003660">
    <property type="entry name" value="HAMP_dom"/>
</dbReference>
<dbReference type="CDD" id="cd06225">
    <property type="entry name" value="HAMP"/>
    <property type="match status" value="1"/>
</dbReference>
<dbReference type="SUPFAM" id="SSF58104">
    <property type="entry name" value="Methyl-accepting chemotaxis protein (MCP) signaling domain"/>
    <property type="match status" value="1"/>
</dbReference>
<evidence type="ECO:0000313" key="6">
    <source>
        <dbReference type="EMBL" id="MFC2999121.1"/>
    </source>
</evidence>
<gene>
    <name evidence="6" type="ORF">ACFOD3_04395</name>
</gene>